<keyword evidence="5" id="KW-1185">Reference proteome</keyword>
<name>A0ABV3FJW2_9NOCA</name>
<dbReference type="EMBL" id="JBFAIH010000045">
    <property type="protein sequence ID" value="MEV0367979.1"/>
    <property type="molecule type" value="Genomic_DNA"/>
</dbReference>
<accession>A0ABV3FJW2</accession>
<reference evidence="4 5" key="1">
    <citation type="submission" date="2024-06" db="EMBL/GenBank/DDBJ databases">
        <title>The Natural Products Discovery Center: Release of the First 8490 Sequenced Strains for Exploring Actinobacteria Biosynthetic Diversity.</title>
        <authorList>
            <person name="Kalkreuter E."/>
            <person name="Kautsar S.A."/>
            <person name="Yang D."/>
            <person name="Bader C.D."/>
            <person name="Teijaro C.N."/>
            <person name="Fluegel L."/>
            <person name="Davis C.M."/>
            <person name="Simpson J.R."/>
            <person name="Lauterbach L."/>
            <person name="Steele A.D."/>
            <person name="Gui C."/>
            <person name="Meng S."/>
            <person name="Li G."/>
            <person name="Viehrig K."/>
            <person name="Ye F."/>
            <person name="Su P."/>
            <person name="Kiefer A.F."/>
            <person name="Nichols A."/>
            <person name="Cepeda A.J."/>
            <person name="Yan W."/>
            <person name="Fan B."/>
            <person name="Jiang Y."/>
            <person name="Adhikari A."/>
            <person name="Zheng C.-J."/>
            <person name="Schuster L."/>
            <person name="Cowan T.M."/>
            <person name="Smanski M.J."/>
            <person name="Chevrette M.G."/>
            <person name="De Carvalho L.P.S."/>
            <person name="Shen B."/>
        </authorList>
    </citation>
    <scope>NUCLEOTIDE SEQUENCE [LARGE SCALE GENOMIC DNA]</scope>
    <source>
        <strain evidence="4 5">NPDC050671</strain>
    </source>
</reference>
<dbReference type="Proteomes" id="UP001551658">
    <property type="component" value="Unassembled WGS sequence"/>
</dbReference>
<sequence>MFGSVRWDAVGRPAGFHLFWVTEPADDPDRCVAVNEAHGPRWYTFDGCLVAFLAASFSGRIAVPLFPDGLLDDGVGFSRDSEQQPTGSGRAHLGSGATSAVDSRVIRAWARANGYDLPDSGRIPAAITEVWERANVRSD</sequence>
<proteinExistence type="predicted"/>
<protein>
    <submittedName>
        <fullName evidence="4">Histone-like nucleoid-structuring protein Lsr2</fullName>
    </submittedName>
</protein>
<gene>
    <name evidence="4" type="ORF">AB0H72_35380</name>
</gene>
<dbReference type="InterPro" id="IPR055370">
    <property type="entry name" value="Lsr2_DNA-bd"/>
</dbReference>
<evidence type="ECO:0000259" key="3">
    <source>
        <dbReference type="Pfam" id="PF23359"/>
    </source>
</evidence>
<dbReference type="RefSeq" id="WP_357988328.1">
    <property type="nucleotide sequence ID" value="NZ_JBFAIH010000045.1"/>
</dbReference>
<dbReference type="Pfam" id="PF23359">
    <property type="entry name" value="Lsr2_DNA-bd"/>
    <property type="match status" value="1"/>
</dbReference>
<evidence type="ECO:0000256" key="1">
    <source>
        <dbReference type="ARBA" id="ARBA00023125"/>
    </source>
</evidence>
<evidence type="ECO:0000313" key="5">
    <source>
        <dbReference type="Proteomes" id="UP001551658"/>
    </source>
</evidence>
<feature type="region of interest" description="Disordered" evidence="2">
    <location>
        <begin position="76"/>
        <end position="100"/>
    </location>
</feature>
<evidence type="ECO:0000256" key="2">
    <source>
        <dbReference type="SAM" id="MobiDB-lite"/>
    </source>
</evidence>
<feature type="domain" description="Lsr2 DNA-binding" evidence="3">
    <location>
        <begin position="100"/>
        <end position="134"/>
    </location>
</feature>
<comment type="caution">
    <text evidence="4">The sequence shown here is derived from an EMBL/GenBank/DDBJ whole genome shotgun (WGS) entry which is preliminary data.</text>
</comment>
<evidence type="ECO:0000313" key="4">
    <source>
        <dbReference type="EMBL" id="MEV0367979.1"/>
    </source>
</evidence>
<keyword evidence="1" id="KW-0238">DNA-binding</keyword>
<dbReference type="Gene3D" id="4.10.320.10">
    <property type="entry name" value="E3-binding domain"/>
    <property type="match status" value="1"/>
</dbReference>
<dbReference type="InterPro" id="IPR036625">
    <property type="entry name" value="E3-bd_dom_sf"/>
</dbReference>
<organism evidence="4 5">
    <name type="scientific">Nocardia fusca</name>
    <dbReference type="NCBI Taxonomy" id="941183"/>
    <lineage>
        <taxon>Bacteria</taxon>
        <taxon>Bacillati</taxon>
        <taxon>Actinomycetota</taxon>
        <taxon>Actinomycetes</taxon>
        <taxon>Mycobacteriales</taxon>
        <taxon>Nocardiaceae</taxon>
        <taxon>Nocardia</taxon>
    </lineage>
</organism>